<accession>A0A9P5N814</accession>
<dbReference type="Proteomes" id="UP000724874">
    <property type="component" value="Unassembled WGS sequence"/>
</dbReference>
<feature type="non-terminal residue" evidence="1">
    <location>
        <position position="1"/>
    </location>
</feature>
<reference evidence="1" key="1">
    <citation type="submission" date="2020-11" db="EMBL/GenBank/DDBJ databases">
        <authorList>
            <consortium name="DOE Joint Genome Institute"/>
            <person name="Ahrendt S."/>
            <person name="Riley R."/>
            <person name="Andreopoulos W."/>
            <person name="LaButti K."/>
            <person name="Pangilinan J."/>
            <person name="Ruiz-duenas F.J."/>
            <person name="Barrasa J.M."/>
            <person name="Sanchez-Garcia M."/>
            <person name="Camarero S."/>
            <person name="Miyauchi S."/>
            <person name="Serrano A."/>
            <person name="Linde D."/>
            <person name="Babiker R."/>
            <person name="Drula E."/>
            <person name="Ayuso-Fernandez I."/>
            <person name="Pacheco R."/>
            <person name="Padilla G."/>
            <person name="Ferreira P."/>
            <person name="Barriuso J."/>
            <person name="Kellner H."/>
            <person name="Castanera R."/>
            <person name="Alfaro M."/>
            <person name="Ramirez L."/>
            <person name="Pisabarro A.G."/>
            <person name="Kuo A."/>
            <person name="Tritt A."/>
            <person name="Lipzen A."/>
            <person name="He G."/>
            <person name="Yan M."/>
            <person name="Ng V."/>
            <person name="Cullen D."/>
            <person name="Martin F."/>
            <person name="Rosso M.-N."/>
            <person name="Henrissat B."/>
            <person name="Hibbett D."/>
            <person name="Martinez A.T."/>
            <person name="Grigoriev I.V."/>
        </authorList>
    </citation>
    <scope>NUCLEOTIDE SEQUENCE</scope>
    <source>
        <strain evidence="1">AH 44721</strain>
    </source>
</reference>
<dbReference type="AlphaFoldDB" id="A0A9P5N814"/>
<dbReference type="OrthoDB" id="3270336at2759"/>
<name>A0A9P5N814_GYMJU</name>
<keyword evidence="2" id="KW-1185">Reference proteome</keyword>
<organism evidence="1 2">
    <name type="scientific">Gymnopilus junonius</name>
    <name type="common">Spectacular rustgill mushroom</name>
    <name type="synonym">Gymnopilus spectabilis subsp. junonius</name>
    <dbReference type="NCBI Taxonomy" id="109634"/>
    <lineage>
        <taxon>Eukaryota</taxon>
        <taxon>Fungi</taxon>
        <taxon>Dikarya</taxon>
        <taxon>Basidiomycota</taxon>
        <taxon>Agaricomycotina</taxon>
        <taxon>Agaricomycetes</taxon>
        <taxon>Agaricomycetidae</taxon>
        <taxon>Agaricales</taxon>
        <taxon>Agaricineae</taxon>
        <taxon>Hymenogastraceae</taxon>
        <taxon>Gymnopilus</taxon>
    </lineage>
</organism>
<protein>
    <submittedName>
        <fullName evidence="1">Uncharacterized protein</fullName>
    </submittedName>
</protein>
<evidence type="ECO:0000313" key="1">
    <source>
        <dbReference type="EMBL" id="KAF8873677.1"/>
    </source>
</evidence>
<gene>
    <name evidence="1" type="ORF">CPB84DRAFT_1690636</name>
</gene>
<sequence length="262" mass="30740">MFLGALDDHEVDFSNWSAFVQQGILYCSPNCSRPVVIPQLSGDPFKRSHLRREMFQQPVWWSDVWGWLCAVPLSPSFISPPFEPMCWKPEVEETWFRKSYHMREQDAKAWLEKEVLLFEATQKIRLRYRIPGNPPPRPSAFGYNRPHKSKATAWRMINMARDWFSIWMGFLSYLIAQTVNYANDPEDNAGLHCWYRLLLDRGFSDAWLSGLMGSTVNSFDAATPRAGIVMQLTEQQVAHPKIEWFLAHHIPVWFVWSKREEE</sequence>
<comment type="caution">
    <text evidence="1">The sequence shown here is derived from an EMBL/GenBank/DDBJ whole genome shotgun (WGS) entry which is preliminary data.</text>
</comment>
<dbReference type="EMBL" id="JADNYJ010000231">
    <property type="protein sequence ID" value="KAF8873677.1"/>
    <property type="molecule type" value="Genomic_DNA"/>
</dbReference>
<proteinExistence type="predicted"/>
<evidence type="ECO:0000313" key="2">
    <source>
        <dbReference type="Proteomes" id="UP000724874"/>
    </source>
</evidence>